<evidence type="ECO:0000259" key="6">
    <source>
        <dbReference type="Pfam" id="PF04932"/>
    </source>
</evidence>
<feature type="transmembrane region" description="Helical" evidence="5">
    <location>
        <begin position="341"/>
        <end position="363"/>
    </location>
</feature>
<keyword evidence="2 5" id="KW-0812">Transmembrane</keyword>
<feature type="transmembrane region" description="Helical" evidence="5">
    <location>
        <begin position="34"/>
        <end position="53"/>
    </location>
</feature>
<feature type="transmembrane region" description="Helical" evidence="5">
    <location>
        <begin position="185"/>
        <end position="203"/>
    </location>
</feature>
<feature type="transmembrane region" description="Helical" evidence="5">
    <location>
        <begin position="160"/>
        <end position="178"/>
    </location>
</feature>
<feature type="transmembrane region" description="Helical" evidence="5">
    <location>
        <begin position="65"/>
        <end position="84"/>
    </location>
</feature>
<dbReference type="PANTHER" id="PTHR37422">
    <property type="entry name" value="TEICHURONIC ACID BIOSYNTHESIS PROTEIN TUAE"/>
    <property type="match status" value="1"/>
</dbReference>
<keyword evidence="4 5" id="KW-0472">Membrane</keyword>
<proteinExistence type="predicted"/>
<dbReference type="PANTHER" id="PTHR37422:SF13">
    <property type="entry name" value="LIPOPOLYSACCHARIDE BIOSYNTHESIS PROTEIN PA4999-RELATED"/>
    <property type="match status" value="1"/>
</dbReference>
<organism evidence="7 8">
    <name type="scientific">Crenobacter intestini</name>
    <dbReference type="NCBI Taxonomy" id="2563443"/>
    <lineage>
        <taxon>Bacteria</taxon>
        <taxon>Pseudomonadati</taxon>
        <taxon>Pseudomonadota</taxon>
        <taxon>Betaproteobacteria</taxon>
        <taxon>Neisseriales</taxon>
        <taxon>Neisseriaceae</taxon>
        <taxon>Crenobacter</taxon>
    </lineage>
</organism>
<feature type="transmembrane region" description="Helical" evidence="5">
    <location>
        <begin position="234"/>
        <end position="255"/>
    </location>
</feature>
<feature type="transmembrane region" description="Helical" evidence="5">
    <location>
        <begin position="96"/>
        <end position="114"/>
    </location>
</feature>
<dbReference type="InterPro" id="IPR007016">
    <property type="entry name" value="O-antigen_ligase-rel_domated"/>
</dbReference>
<keyword evidence="3 5" id="KW-1133">Transmembrane helix</keyword>
<feature type="domain" description="O-antigen ligase-related" evidence="6">
    <location>
        <begin position="193"/>
        <end position="345"/>
    </location>
</feature>
<dbReference type="RefSeq" id="WP_136552682.1">
    <property type="nucleotide sequence ID" value="NZ_STGJ01000007.1"/>
</dbReference>
<keyword evidence="7" id="KW-0436">Ligase</keyword>
<name>A0A4V4N880_9NEIS</name>
<reference evidence="7 8" key="1">
    <citation type="submission" date="2019-04" db="EMBL/GenBank/DDBJ databases">
        <title>Crenobacter sp. nov.</title>
        <authorList>
            <person name="Shi S."/>
        </authorList>
    </citation>
    <scope>NUCLEOTIDE SEQUENCE [LARGE SCALE GENOMIC DNA]</scope>
    <source>
        <strain evidence="7 8">GY 70310</strain>
    </source>
</reference>
<dbReference type="GO" id="GO:0016020">
    <property type="term" value="C:membrane"/>
    <property type="evidence" value="ECO:0007669"/>
    <property type="project" value="UniProtKB-SubCell"/>
</dbReference>
<evidence type="ECO:0000256" key="3">
    <source>
        <dbReference type="ARBA" id="ARBA00022989"/>
    </source>
</evidence>
<protein>
    <submittedName>
        <fullName evidence="7">O-antigen ligase family protein</fullName>
    </submittedName>
</protein>
<comment type="caution">
    <text evidence="7">The sequence shown here is derived from an EMBL/GenBank/DDBJ whole genome shotgun (WGS) entry which is preliminary data.</text>
</comment>
<feature type="transmembrane region" description="Helical" evidence="5">
    <location>
        <begin position="12"/>
        <end position="28"/>
    </location>
</feature>
<evidence type="ECO:0000256" key="2">
    <source>
        <dbReference type="ARBA" id="ARBA00022692"/>
    </source>
</evidence>
<gene>
    <name evidence="7" type="ORF">E5K04_07745</name>
</gene>
<evidence type="ECO:0000313" key="8">
    <source>
        <dbReference type="Proteomes" id="UP000308891"/>
    </source>
</evidence>
<evidence type="ECO:0000256" key="1">
    <source>
        <dbReference type="ARBA" id="ARBA00004141"/>
    </source>
</evidence>
<dbReference type="GO" id="GO:0016874">
    <property type="term" value="F:ligase activity"/>
    <property type="evidence" value="ECO:0007669"/>
    <property type="project" value="UniProtKB-KW"/>
</dbReference>
<dbReference type="EMBL" id="STGJ01000007">
    <property type="protein sequence ID" value="TIC83443.1"/>
    <property type="molecule type" value="Genomic_DNA"/>
</dbReference>
<evidence type="ECO:0000256" key="5">
    <source>
        <dbReference type="SAM" id="Phobius"/>
    </source>
</evidence>
<feature type="transmembrane region" description="Helical" evidence="5">
    <location>
        <begin position="209"/>
        <end position="225"/>
    </location>
</feature>
<evidence type="ECO:0000313" key="7">
    <source>
        <dbReference type="EMBL" id="TIC83443.1"/>
    </source>
</evidence>
<dbReference type="InterPro" id="IPR051533">
    <property type="entry name" value="WaaL-like"/>
</dbReference>
<feature type="transmembrane region" description="Helical" evidence="5">
    <location>
        <begin position="121"/>
        <end position="140"/>
    </location>
</feature>
<dbReference type="Pfam" id="PF04932">
    <property type="entry name" value="Wzy_C"/>
    <property type="match status" value="1"/>
</dbReference>
<evidence type="ECO:0000256" key="4">
    <source>
        <dbReference type="ARBA" id="ARBA00023136"/>
    </source>
</evidence>
<feature type="transmembrane region" description="Helical" evidence="5">
    <location>
        <begin position="396"/>
        <end position="414"/>
    </location>
</feature>
<comment type="subcellular location">
    <subcellularLocation>
        <location evidence="1">Membrane</location>
        <topology evidence="1">Multi-pass membrane protein</topology>
    </subcellularLocation>
</comment>
<sequence>MNGLLNIKKSDFIVKWVVFSILALGFSVRKSATALPMLLVIAGLYLLWKRHDFRVLAIEFFNEQWRVVVSLAVLPLLIFIRELVQFSPEFKYVDAASRFLFFMPICVLLIYSRIRLEDVRWGFFWGVAFMFASGFLYVYMTGGFCSDSNYAIRPRSYFTNTIPFSAFCLALAIAFSIWSIGRSTIDTICSVVSILLAVLVLYFSQSRGVWIGFLFSILSIVLMYSKNRVRDSSLFFVFSFVVLVLLYCFSEMFAIRVDMAMAEVLDFMHGKKDGSVSMRLDMAMASFYILQENPIFGAGRNLIPALQDLYHRGIIGAAISDAADTHGELFYNSASLGMLGIFAWFVFYYFIVKLFLPSALGFYDSDVKRIGVIGVSVSVLFFFVGFTHITFGLSMYASYFVIFLSVLSSSLKLYSH</sequence>
<dbReference type="AlphaFoldDB" id="A0A4V4N880"/>
<keyword evidence="8" id="KW-1185">Reference proteome</keyword>
<dbReference type="OrthoDB" id="8617711at2"/>
<accession>A0A4V4N880</accession>
<feature type="transmembrane region" description="Helical" evidence="5">
    <location>
        <begin position="370"/>
        <end position="390"/>
    </location>
</feature>
<dbReference type="Proteomes" id="UP000308891">
    <property type="component" value="Unassembled WGS sequence"/>
</dbReference>